<accession>A0A8T3YK63</accession>
<feature type="transmembrane region" description="Helical" evidence="13">
    <location>
        <begin position="69"/>
        <end position="93"/>
    </location>
</feature>
<evidence type="ECO:0000256" key="1">
    <source>
        <dbReference type="ARBA" id="ARBA00004651"/>
    </source>
</evidence>
<evidence type="ECO:0000256" key="11">
    <source>
        <dbReference type="ARBA" id="ARBA00023201"/>
    </source>
</evidence>
<gene>
    <name evidence="14" type="ORF">HY544_00525</name>
</gene>
<dbReference type="PROSITE" id="PS50283">
    <property type="entry name" value="NA_SOLUT_SYMP_3"/>
    <property type="match status" value="1"/>
</dbReference>
<organism evidence="14 15">
    <name type="scientific">Candidatus Iainarchaeum sp</name>
    <dbReference type="NCBI Taxonomy" id="3101447"/>
    <lineage>
        <taxon>Archaea</taxon>
        <taxon>Candidatus Iainarchaeota</taxon>
        <taxon>Candidatus Iainarchaeia</taxon>
        <taxon>Candidatus Iainarchaeales</taxon>
        <taxon>Candidatus Iainarchaeaceae</taxon>
        <taxon>Candidatus Iainarchaeum</taxon>
    </lineage>
</organism>
<protein>
    <submittedName>
        <fullName evidence="14">Sodium:solute symporter</fullName>
    </submittedName>
</protein>
<evidence type="ECO:0000256" key="5">
    <source>
        <dbReference type="ARBA" id="ARBA00022692"/>
    </source>
</evidence>
<evidence type="ECO:0000256" key="2">
    <source>
        <dbReference type="ARBA" id="ARBA00006434"/>
    </source>
</evidence>
<evidence type="ECO:0000256" key="13">
    <source>
        <dbReference type="SAM" id="Phobius"/>
    </source>
</evidence>
<evidence type="ECO:0000256" key="7">
    <source>
        <dbReference type="ARBA" id="ARBA00022989"/>
    </source>
</evidence>
<keyword evidence="11" id="KW-0739">Sodium transport</keyword>
<name>A0A8T3YK63_9ARCH</name>
<evidence type="ECO:0000256" key="4">
    <source>
        <dbReference type="ARBA" id="ARBA00022475"/>
    </source>
</evidence>
<dbReference type="InterPro" id="IPR038377">
    <property type="entry name" value="Na/Glc_symporter_sf"/>
</dbReference>
<dbReference type="GO" id="GO:0005886">
    <property type="term" value="C:plasma membrane"/>
    <property type="evidence" value="ECO:0007669"/>
    <property type="project" value="UniProtKB-SubCell"/>
</dbReference>
<keyword evidence="9" id="KW-0406">Ion transport</keyword>
<dbReference type="PANTHER" id="PTHR48086">
    <property type="entry name" value="SODIUM/PROLINE SYMPORTER-RELATED"/>
    <property type="match status" value="1"/>
</dbReference>
<keyword evidence="5 13" id="KW-0812">Transmembrane</keyword>
<feature type="transmembrane region" description="Helical" evidence="13">
    <location>
        <begin position="35"/>
        <end position="54"/>
    </location>
</feature>
<feature type="transmembrane region" description="Helical" evidence="13">
    <location>
        <begin position="149"/>
        <end position="172"/>
    </location>
</feature>
<sequence length="497" mass="53039">MDFTQIGIIFALFLMLIIGLYAGRKVNGKLENYFVAGRKLAAPVVALALVGQAIDGNSTMANTGLASEFGLWAGAVLPIGLAISLLFLGRFFAKPLHEMKLLTLADFFRQKYDRKIEFIASIILLIGFGFLLAGNLASIALLLEIIFHVQYGTLVIALSLFVLAYIILGGIISDILTDTLQVGFFVVAVALACGFLLFSNSGLGAFASEKGLSLISVTQLLNPAEGALVNWATIVALGLGNILAIDFVTRILSARSPEAAKNGCYLAAGGTMLFALPFSFFAIYAADSGISAVEGIPFFVTFAVQTFPPIINFMLLAAIVSIALSTIDGAMLSMGNIFMRNVLDIKEGSGSEDAMLYYARISILPITAAAMLFALLFPNPGIMLTVAFDVLFASCLVPFVAPFFVKRPSINAALAAIIAGGVVRIVFAVLTPTTFGVENTFFYLENTFITAEMDGLGTIISPMVSLAAFAFVTWRENTKKVTGNRLLSGLQKLFDFS</sequence>
<dbReference type="AlphaFoldDB" id="A0A8T3YK63"/>
<keyword evidence="8" id="KW-0915">Sodium</keyword>
<dbReference type="Proteomes" id="UP000732298">
    <property type="component" value="Unassembled WGS sequence"/>
</dbReference>
<comment type="caution">
    <text evidence="14">The sequence shown here is derived from an EMBL/GenBank/DDBJ whole genome shotgun (WGS) entry which is preliminary data.</text>
</comment>
<feature type="transmembrane region" description="Helical" evidence="13">
    <location>
        <begin position="382"/>
        <end position="405"/>
    </location>
</feature>
<feature type="transmembrane region" description="Helical" evidence="13">
    <location>
        <begin position="6"/>
        <end position="23"/>
    </location>
</feature>
<dbReference type="Pfam" id="PF00474">
    <property type="entry name" value="SSF"/>
    <property type="match status" value="1"/>
</dbReference>
<evidence type="ECO:0000256" key="8">
    <source>
        <dbReference type="ARBA" id="ARBA00023053"/>
    </source>
</evidence>
<dbReference type="InterPro" id="IPR001734">
    <property type="entry name" value="Na/solute_symporter"/>
</dbReference>
<proteinExistence type="inferred from homology"/>
<keyword evidence="3" id="KW-0813">Transport</keyword>
<feature type="transmembrane region" description="Helical" evidence="13">
    <location>
        <begin position="355"/>
        <end position="376"/>
    </location>
</feature>
<keyword evidence="4" id="KW-1003">Cell membrane</keyword>
<feature type="transmembrane region" description="Helical" evidence="13">
    <location>
        <begin position="455"/>
        <end position="474"/>
    </location>
</feature>
<feature type="transmembrane region" description="Helical" evidence="13">
    <location>
        <begin position="306"/>
        <end position="334"/>
    </location>
</feature>
<dbReference type="EMBL" id="JACQPB010000005">
    <property type="protein sequence ID" value="MBI4209977.1"/>
    <property type="molecule type" value="Genomic_DNA"/>
</dbReference>
<dbReference type="Gene3D" id="1.20.1730.10">
    <property type="entry name" value="Sodium/glucose cotransporter"/>
    <property type="match status" value="1"/>
</dbReference>
<feature type="transmembrane region" description="Helical" evidence="13">
    <location>
        <begin position="118"/>
        <end position="143"/>
    </location>
</feature>
<evidence type="ECO:0000256" key="12">
    <source>
        <dbReference type="RuleBase" id="RU362091"/>
    </source>
</evidence>
<evidence type="ECO:0000256" key="9">
    <source>
        <dbReference type="ARBA" id="ARBA00023065"/>
    </source>
</evidence>
<comment type="subcellular location">
    <subcellularLocation>
        <location evidence="1">Cell membrane</location>
        <topology evidence="1">Multi-pass membrane protein</topology>
    </subcellularLocation>
</comment>
<evidence type="ECO:0000256" key="6">
    <source>
        <dbReference type="ARBA" id="ARBA00022847"/>
    </source>
</evidence>
<evidence type="ECO:0000313" key="15">
    <source>
        <dbReference type="Proteomes" id="UP000732298"/>
    </source>
</evidence>
<comment type="similarity">
    <text evidence="2 12">Belongs to the sodium:solute symporter (SSF) (TC 2.A.21) family.</text>
</comment>
<keyword evidence="10 13" id="KW-0472">Membrane</keyword>
<feature type="transmembrane region" description="Helical" evidence="13">
    <location>
        <begin position="228"/>
        <end position="252"/>
    </location>
</feature>
<evidence type="ECO:0000256" key="10">
    <source>
        <dbReference type="ARBA" id="ARBA00023136"/>
    </source>
</evidence>
<feature type="transmembrane region" description="Helical" evidence="13">
    <location>
        <begin position="264"/>
        <end position="286"/>
    </location>
</feature>
<feature type="transmembrane region" description="Helical" evidence="13">
    <location>
        <begin position="412"/>
        <end position="435"/>
    </location>
</feature>
<keyword evidence="7 13" id="KW-1133">Transmembrane helix</keyword>
<dbReference type="InterPro" id="IPR050277">
    <property type="entry name" value="Sodium:Solute_Symporter"/>
</dbReference>
<feature type="transmembrane region" description="Helical" evidence="13">
    <location>
        <begin position="184"/>
        <end position="208"/>
    </location>
</feature>
<reference evidence="14" key="1">
    <citation type="submission" date="2020-07" db="EMBL/GenBank/DDBJ databases">
        <title>Huge and variable diversity of episymbiotic CPR bacteria and DPANN archaea in groundwater ecosystems.</title>
        <authorList>
            <person name="He C.Y."/>
            <person name="Keren R."/>
            <person name="Whittaker M."/>
            <person name="Farag I.F."/>
            <person name="Doudna J."/>
            <person name="Cate J.H.D."/>
            <person name="Banfield J.F."/>
        </authorList>
    </citation>
    <scope>NUCLEOTIDE SEQUENCE</scope>
    <source>
        <strain evidence="14">NC_groundwater_1296_Ag_S-0.2um_52_80</strain>
    </source>
</reference>
<dbReference type="GO" id="GO:0015293">
    <property type="term" value="F:symporter activity"/>
    <property type="evidence" value="ECO:0007669"/>
    <property type="project" value="UniProtKB-KW"/>
</dbReference>
<dbReference type="PANTHER" id="PTHR48086:SF3">
    <property type="entry name" value="SODIUM_PROLINE SYMPORTER"/>
    <property type="match status" value="1"/>
</dbReference>
<dbReference type="GO" id="GO:0006814">
    <property type="term" value="P:sodium ion transport"/>
    <property type="evidence" value="ECO:0007669"/>
    <property type="project" value="UniProtKB-KW"/>
</dbReference>
<evidence type="ECO:0000256" key="3">
    <source>
        <dbReference type="ARBA" id="ARBA00022448"/>
    </source>
</evidence>
<evidence type="ECO:0000313" key="14">
    <source>
        <dbReference type="EMBL" id="MBI4209977.1"/>
    </source>
</evidence>
<keyword evidence="6" id="KW-0769">Symport</keyword>